<evidence type="ECO:0000259" key="11">
    <source>
        <dbReference type="Pfam" id="PF02837"/>
    </source>
</evidence>
<evidence type="ECO:0000256" key="1">
    <source>
        <dbReference type="ARBA" id="ARBA00003025"/>
    </source>
</evidence>
<dbReference type="InterPro" id="IPR023232">
    <property type="entry name" value="Glyco_hydro_2_AS"/>
</dbReference>
<dbReference type="PRINTS" id="PR00132">
    <property type="entry name" value="GLHYDRLASE2"/>
</dbReference>
<dbReference type="Pfam" id="PF02836">
    <property type="entry name" value="Glyco_hydro_2_C"/>
    <property type="match status" value="1"/>
</dbReference>
<keyword evidence="5 7" id="KW-0378">Hydrolase</keyword>
<comment type="function">
    <text evidence="1 7">Plays an important role in the degradation of dermatan and keratan sulfates.</text>
</comment>
<name>A0AAN9FZL0_9CAEN</name>
<evidence type="ECO:0000256" key="5">
    <source>
        <dbReference type="ARBA" id="ARBA00022801"/>
    </source>
</evidence>
<evidence type="ECO:0000256" key="7">
    <source>
        <dbReference type="RuleBase" id="RU361154"/>
    </source>
</evidence>
<evidence type="ECO:0000256" key="8">
    <source>
        <dbReference type="SAM" id="SignalP"/>
    </source>
</evidence>
<dbReference type="EMBL" id="JBAMIC010004070">
    <property type="protein sequence ID" value="KAK7088745.1"/>
    <property type="molecule type" value="Genomic_DNA"/>
</dbReference>
<keyword evidence="7" id="KW-0458">Lysosome</keyword>
<evidence type="ECO:0000256" key="3">
    <source>
        <dbReference type="ARBA" id="ARBA00012761"/>
    </source>
</evidence>
<dbReference type="PANTHER" id="PTHR10066:SF67">
    <property type="entry name" value="BETA-GLUCURONIDASE"/>
    <property type="match status" value="1"/>
</dbReference>
<comment type="activity regulation">
    <text evidence="7">Inhibited by L-aspartic acid.</text>
</comment>
<dbReference type="PANTHER" id="PTHR10066">
    <property type="entry name" value="BETA-GLUCURONIDASE"/>
    <property type="match status" value="1"/>
</dbReference>
<comment type="caution">
    <text evidence="12">The sequence shown here is derived from an EMBL/GenBank/DDBJ whole genome shotgun (WGS) entry which is preliminary data.</text>
</comment>
<proteinExistence type="inferred from homology"/>
<keyword evidence="13" id="KW-1185">Reference proteome</keyword>
<dbReference type="InterPro" id="IPR008979">
    <property type="entry name" value="Galactose-bd-like_sf"/>
</dbReference>
<feature type="domain" description="Glycosyl hydrolases family 2 sugar binding" evidence="11">
    <location>
        <begin position="36"/>
        <end position="214"/>
    </location>
</feature>
<evidence type="ECO:0000313" key="13">
    <source>
        <dbReference type="Proteomes" id="UP001374579"/>
    </source>
</evidence>
<evidence type="ECO:0000256" key="2">
    <source>
        <dbReference type="ARBA" id="ARBA00007401"/>
    </source>
</evidence>
<dbReference type="InterPro" id="IPR006103">
    <property type="entry name" value="Glyco_hydro_2_cat"/>
</dbReference>
<dbReference type="PROSITE" id="PS00608">
    <property type="entry name" value="GLYCOSYL_HYDROL_F2_2"/>
    <property type="match status" value="1"/>
</dbReference>
<dbReference type="SUPFAM" id="SSF49785">
    <property type="entry name" value="Galactose-binding domain-like"/>
    <property type="match status" value="1"/>
</dbReference>
<dbReference type="EC" id="3.2.1.31" evidence="3 7"/>
<dbReference type="GO" id="GO:0005975">
    <property type="term" value="P:carbohydrate metabolic process"/>
    <property type="evidence" value="ECO:0007669"/>
    <property type="project" value="InterPro"/>
</dbReference>
<dbReference type="SUPFAM" id="SSF49303">
    <property type="entry name" value="beta-Galactosidase/glucuronidase domain"/>
    <property type="match status" value="1"/>
</dbReference>
<organism evidence="12 13">
    <name type="scientific">Littorina saxatilis</name>
    <dbReference type="NCBI Taxonomy" id="31220"/>
    <lineage>
        <taxon>Eukaryota</taxon>
        <taxon>Metazoa</taxon>
        <taxon>Spiralia</taxon>
        <taxon>Lophotrochozoa</taxon>
        <taxon>Mollusca</taxon>
        <taxon>Gastropoda</taxon>
        <taxon>Caenogastropoda</taxon>
        <taxon>Littorinimorpha</taxon>
        <taxon>Littorinoidea</taxon>
        <taxon>Littorinidae</taxon>
        <taxon>Littorina</taxon>
    </lineage>
</organism>
<accession>A0AAN9FZL0</accession>
<comment type="catalytic activity">
    <reaction evidence="7">
        <text>a beta-D-glucuronoside + H2O = D-glucuronate + an alcohol</text>
        <dbReference type="Rhea" id="RHEA:17633"/>
        <dbReference type="ChEBI" id="CHEBI:15377"/>
        <dbReference type="ChEBI" id="CHEBI:30879"/>
        <dbReference type="ChEBI" id="CHEBI:58720"/>
        <dbReference type="ChEBI" id="CHEBI:83411"/>
        <dbReference type="EC" id="3.2.1.31"/>
    </reaction>
</comment>
<dbReference type="Gene3D" id="2.60.40.10">
    <property type="entry name" value="Immunoglobulins"/>
    <property type="match status" value="1"/>
</dbReference>
<dbReference type="NCBIfam" id="NF007538">
    <property type="entry name" value="PRK10150.1"/>
    <property type="match status" value="1"/>
</dbReference>
<dbReference type="InterPro" id="IPR013783">
    <property type="entry name" value="Ig-like_fold"/>
</dbReference>
<dbReference type="Pfam" id="PF00703">
    <property type="entry name" value="Glyco_hydro_2"/>
    <property type="match status" value="1"/>
</dbReference>
<reference evidence="12 13" key="1">
    <citation type="submission" date="2024-02" db="EMBL/GenBank/DDBJ databases">
        <title>Chromosome-scale genome assembly of the rough periwinkle Littorina saxatilis.</title>
        <authorList>
            <person name="De Jode A."/>
            <person name="Faria R."/>
            <person name="Formenti G."/>
            <person name="Sims Y."/>
            <person name="Smith T.P."/>
            <person name="Tracey A."/>
            <person name="Wood J.M.D."/>
            <person name="Zagrodzka Z.B."/>
            <person name="Johannesson K."/>
            <person name="Butlin R.K."/>
            <person name="Leder E.H."/>
        </authorList>
    </citation>
    <scope>NUCLEOTIDE SEQUENCE [LARGE SCALE GENOMIC DNA]</scope>
    <source>
        <strain evidence="12">Snail1</strain>
        <tissue evidence="12">Muscle</tissue>
    </source>
</reference>
<dbReference type="InterPro" id="IPR023230">
    <property type="entry name" value="Glyco_hydro_2_CS"/>
</dbReference>
<dbReference type="InterPro" id="IPR017853">
    <property type="entry name" value="GH"/>
</dbReference>
<gene>
    <name evidence="12" type="ORF">V1264_022628</name>
</gene>
<dbReference type="Gene3D" id="3.20.20.80">
    <property type="entry name" value="Glycosidases"/>
    <property type="match status" value="1"/>
</dbReference>
<dbReference type="GO" id="GO:0030246">
    <property type="term" value="F:carbohydrate binding"/>
    <property type="evidence" value="ECO:0007669"/>
    <property type="project" value="TreeGrafter"/>
</dbReference>
<dbReference type="FunFam" id="3.20.20.80:FF:000029">
    <property type="entry name" value="Beta-glucuronidase"/>
    <property type="match status" value="1"/>
</dbReference>
<dbReference type="GO" id="GO:0004566">
    <property type="term" value="F:beta-glucuronidase activity"/>
    <property type="evidence" value="ECO:0007669"/>
    <property type="project" value="UniProtKB-EC"/>
</dbReference>
<dbReference type="SUPFAM" id="SSF51445">
    <property type="entry name" value="(Trans)glycosidases"/>
    <property type="match status" value="1"/>
</dbReference>
<keyword evidence="8" id="KW-0732">Signal</keyword>
<feature type="domain" description="Glycoside hydrolase family 2 catalytic" evidence="10">
    <location>
        <begin position="318"/>
        <end position="620"/>
    </location>
</feature>
<dbReference type="Gene3D" id="2.60.120.260">
    <property type="entry name" value="Galactose-binding domain-like"/>
    <property type="match status" value="1"/>
</dbReference>
<dbReference type="InterPro" id="IPR006101">
    <property type="entry name" value="Glyco_hydro_2"/>
</dbReference>
<dbReference type="GO" id="GO:0019391">
    <property type="term" value="P:glucuronoside catabolic process"/>
    <property type="evidence" value="ECO:0007669"/>
    <property type="project" value="TreeGrafter"/>
</dbReference>
<evidence type="ECO:0000259" key="9">
    <source>
        <dbReference type="Pfam" id="PF00703"/>
    </source>
</evidence>
<evidence type="ECO:0000313" key="12">
    <source>
        <dbReference type="EMBL" id="KAK7088745.1"/>
    </source>
</evidence>
<dbReference type="Pfam" id="PF02837">
    <property type="entry name" value="Glyco_hydro_2_N"/>
    <property type="match status" value="1"/>
</dbReference>
<dbReference type="InterPro" id="IPR006104">
    <property type="entry name" value="Glyco_hydro_2_N"/>
</dbReference>
<comment type="subunit">
    <text evidence="7">Homotetramer.</text>
</comment>
<dbReference type="AlphaFoldDB" id="A0AAN9FZL0"/>
<feature type="signal peptide" evidence="8">
    <location>
        <begin position="1"/>
        <end position="22"/>
    </location>
</feature>
<dbReference type="GO" id="GO:0005615">
    <property type="term" value="C:extracellular space"/>
    <property type="evidence" value="ECO:0007669"/>
    <property type="project" value="TreeGrafter"/>
</dbReference>
<dbReference type="FunFam" id="2.60.120.260:FF:000027">
    <property type="entry name" value="Beta-glucuronidase"/>
    <property type="match status" value="1"/>
</dbReference>
<keyword evidence="6 7" id="KW-0326">Glycosidase</keyword>
<evidence type="ECO:0000256" key="6">
    <source>
        <dbReference type="ARBA" id="ARBA00023295"/>
    </source>
</evidence>
<feature type="chain" id="PRO_5042885400" description="Beta-glucuronidase" evidence="8">
    <location>
        <begin position="23"/>
        <end position="627"/>
    </location>
</feature>
<dbReference type="Proteomes" id="UP001374579">
    <property type="component" value="Unassembled WGS sequence"/>
</dbReference>
<dbReference type="InterPro" id="IPR036156">
    <property type="entry name" value="Beta-gal/glucu_dom_sf"/>
</dbReference>
<sequence length="627" mass="70980">MAAECLPPSLLILGLAVSVVCAGSLYPRDSESRVVKTLDGIWDFRADYSNSRNDSFQHSWWSQPLSASGDVMPMPVPSSYNDIYNDKALRDFVGWVWYETQFFVPSDWRDQRVVLRLGSAHYYAVVWVNGQEVMRHDGGHLPFEGEVNSAVNFNGPNRLTVAVNNTLLATTLPPGSLSFHGGAKYPPHYFVQNVQMDFFNYAGIHRHVHLYVTPRVYVDDVTITTSINGNNGEVNYTITLGGSSGDSPPGVEISVEDRDGNTVTSHPVTSLTGTVEVNNARFWWPWTMKPSDPGYMYTLKVNVSTGDVYRQMFGIRTVQATDSQLLINSKPFYCLGVAKHEDADIRGKGLDYPLIARDFVMIKWLGANCFRTSHYPYSEEMMDQADQQGVVVIDESPAVGIKKAENFGAVSLSHHKDVMTELVQRDKNRPSVVMWSVANEPSSNMQQAEPYFKDVIQHTRQLDPTRPITFATMHAASDDRVVQFVDVISINRYYGWYTDTGHTEVIQGHLSDDLKSWRNKHHDKPILITEYGADTIAGMHEEPSFVFTEEYQTDFMSEYHKTFDTYRAQYLVGEMVWNFADFMTVEGVRRVVGNRKGVLTRQRQPKAAGHLLRARYLKVANTTWHTT</sequence>
<dbReference type="PROSITE" id="PS00719">
    <property type="entry name" value="GLYCOSYL_HYDROL_F2_1"/>
    <property type="match status" value="1"/>
</dbReference>
<comment type="similarity">
    <text evidence="2 7">Belongs to the glycosyl hydrolase 2 family.</text>
</comment>
<protein>
    <recommendedName>
        <fullName evidence="4 7">Beta-glucuronidase</fullName>
        <ecNumber evidence="3 7">3.2.1.31</ecNumber>
    </recommendedName>
</protein>
<evidence type="ECO:0000259" key="10">
    <source>
        <dbReference type="Pfam" id="PF02836"/>
    </source>
</evidence>
<dbReference type="InterPro" id="IPR006102">
    <property type="entry name" value="Ig-like_GH2"/>
</dbReference>
<evidence type="ECO:0000256" key="4">
    <source>
        <dbReference type="ARBA" id="ARBA00016205"/>
    </source>
</evidence>
<feature type="domain" description="Glycoside hydrolase family 2 immunoglobulin-like beta-sandwich" evidence="9">
    <location>
        <begin position="216"/>
        <end position="316"/>
    </location>
</feature>